<evidence type="ECO:0000313" key="2">
    <source>
        <dbReference type="EMBL" id="OIQ67203.1"/>
    </source>
</evidence>
<keyword evidence="1" id="KW-0812">Transmembrane</keyword>
<accession>A0A1J5PPI1</accession>
<name>A0A1J5PPI1_9ZZZZ</name>
<sequence>MSEVPVPHEERPVAVPKTRAVRRLEAMQARAERLRWRTVARPRRDRSIRIWIPVTPILLLFSPLILLVLGIAVLLPRPIGIHPASLILGIGRFLASLNGTQVDVEQERRSIKIKLF</sequence>
<dbReference type="EMBL" id="MLJW01006081">
    <property type="protein sequence ID" value="OIQ67203.1"/>
    <property type="molecule type" value="Genomic_DNA"/>
</dbReference>
<keyword evidence="1" id="KW-0472">Membrane</keyword>
<feature type="transmembrane region" description="Helical" evidence="1">
    <location>
        <begin position="50"/>
        <end position="75"/>
    </location>
</feature>
<gene>
    <name evidence="2" type="ORF">GALL_512220</name>
</gene>
<keyword evidence="1" id="KW-1133">Transmembrane helix</keyword>
<proteinExistence type="predicted"/>
<reference evidence="2" key="1">
    <citation type="submission" date="2016-10" db="EMBL/GenBank/DDBJ databases">
        <title>Sequence of Gallionella enrichment culture.</title>
        <authorList>
            <person name="Poehlein A."/>
            <person name="Muehling M."/>
            <person name="Daniel R."/>
        </authorList>
    </citation>
    <scope>NUCLEOTIDE SEQUENCE</scope>
</reference>
<evidence type="ECO:0000256" key="1">
    <source>
        <dbReference type="SAM" id="Phobius"/>
    </source>
</evidence>
<organism evidence="2">
    <name type="scientific">mine drainage metagenome</name>
    <dbReference type="NCBI Taxonomy" id="410659"/>
    <lineage>
        <taxon>unclassified sequences</taxon>
        <taxon>metagenomes</taxon>
        <taxon>ecological metagenomes</taxon>
    </lineage>
</organism>
<comment type="caution">
    <text evidence="2">The sequence shown here is derived from an EMBL/GenBank/DDBJ whole genome shotgun (WGS) entry which is preliminary data.</text>
</comment>
<dbReference type="AlphaFoldDB" id="A0A1J5PPI1"/>
<protein>
    <submittedName>
        <fullName evidence="2">Uncharacterized protein</fullName>
    </submittedName>
</protein>